<evidence type="ECO:0000259" key="8">
    <source>
        <dbReference type="PROSITE" id="PS51462"/>
    </source>
</evidence>
<dbReference type="PROSITE" id="PS51462">
    <property type="entry name" value="NUDIX"/>
    <property type="match status" value="1"/>
</dbReference>
<keyword evidence="5" id="KW-0378">Hydrolase</keyword>
<dbReference type="InterPro" id="IPR020476">
    <property type="entry name" value="Nudix_hydrolase"/>
</dbReference>
<keyword evidence="6" id="KW-0460">Magnesium</keyword>
<dbReference type="GO" id="GO:0044716">
    <property type="term" value="F:8-oxo-GDP phosphatase activity"/>
    <property type="evidence" value="ECO:0007669"/>
    <property type="project" value="TreeGrafter"/>
</dbReference>
<proteinExistence type="inferred from homology"/>
<sequence>MAMLETTVTKLLHGEALDENYELCDFTLADQNEACVAKGVTPIGPSDYVPVTKSTVTYIVLVVLVNSEDEVLMMQEAKSTCAGQWYLPAGRVEPGENLHDAVKRECLEETGLEMELITLLSVEAASKAWFRFIFTGNVIGGCLKTPAQADSESLQAKWIKNISEVTLRSNDIIPLIECGRAFHNAAKKNKIRNDWHHNLLPVIKPHKKLLLRLLICARQKTRQEIFGADVALHKPHGVLSIEHCGQPEGSNDGLCLSLLVTFQKTLEDVFPIGKYSWMAISTECAKLIALRTIRNMTVPLKVIC</sequence>
<dbReference type="CDD" id="cd04671">
    <property type="entry name" value="NUDIX_8DGDPP_Nudt18"/>
    <property type="match status" value="1"/>
</dbReference>
<comment type="similarity">
    <text evidence="3">Belongs to the Nudix hydrolase family.</text>
</comment>
<dbReference type="InterPro" id="IPR015797">
    <property type="entry name" value="NUDIX_hydrolase-like_dom_sf"/>
</dbReference>
<dbReference type="AlphaFoldDB" id="A0A6G0YD28"/>
<dbReference type="Gene3D" id="3.90.79.10">
    <property type="entry name" value="Nucleoside Triphosphate Pyrophosphohydrolase"/>
    <property type="match status" value="1"/>
</dbReference>
<evidence type="ECO:0000256" key="6">
    <source>
        <dbReference type="ARBA" id="ARBA00022842"/>
    </source>
</evidence>
<keyword evidence="4" id="KW-0479">Metal-binding</keyword>
<evidence type="ECO:0000256" key="7">
    <source>
        <dbReference type="ARBA" id="ARBA00023211"/>
    </source>
</evidence>
<dbReference type="GO" id="GO:0046872">
    <property type="term" value="F:metal ion binding"/>
    <property type="evidence" value="ECO:0007669"/>
    <property type="project" value="UniProtKB-KW"/>
</dbReference>
<dbReference type="GO" id="GO:0044715">
    <property type="term" value="F:8-oxo-dGDP phosphatase activity"/>
    <property type="evidence" value="ECO:0007669"/>
    <property type="project" value="TreeGrafter"/>
</dbReference>
<evidence type="ECO:0000256" key="1">
    <source>
        <dbReference type="ARBA" id="ARBA00001936"/>
    </source>
</evidence>
<gene>
    <name evidence="9" type="ORF">FWK35_00008044</name>
</gene>
<dbReference type="PANTHER" id="PTHR22769:SF56">
    <property type="entry name" value="8-OXO-DGDP PHOSPHATASE NUDT18"/>
    <property type="match status" value="1"/>
</dbReference>
<dbReference type="OrthoDB" id="10005910at2759"/>
<reference evidence="9 10" key="1">
    <citation type="submission" date="2019-08" db="EMBL/GenBank/DDBJ databases">
        <title>Whole genome of Aphis craccivora.</title>
        <authorList>
            <person name="Voronova N.V."/>
            <person name="Shulinski R.S."/>
            <person name="Bandarenka Y.V."/>
            <person name="Zhorov D.G."/>
            <person name="Warner D."/>
        </authorList>
    </citation>
    <scope>NUCLEOTIDE SEQUENCE [LARGE SCALE GENOMIC DNA]</scope>
    <source>
        <strain evidence="9">180601</strain>
        <tissue evidence="9">Whole Body</tissue>
    </source>
</reference>
<dbReference type="InterPro" id="IPR000086">
    <property type="entry name" value="NUDIX_hydrolase_dom"/>
</dbReference>
<dbReference type="EMBL" id="VUJU01004672">
    <property type="protein sequence ID" value="KAF0753630.1"/>
    <property type="molecule type" value="Genomic_DNA"/>
</dbReference>
<name>A0A6G0YD28_APHCR</name>
<dbReference type="SUPFAM" id="SSF55811">
    <property type="entry name" value="Nudix"/>
    <property type="match status" value="1"/>
</dbReference>
<dbReference type="Proteomes" id="UP000478052">
    <property type="component" value="Unassembled WGS sequence"/>
</dbReference>
<protein>
    <submittedName>
        <fullName evidence="9">8-oxo-dGDP phosphatase NUDT18</fullName>
    </submittedName>
</protein>
<evidence type="ECO:0000256" key="5">
    <source>
        <dbReference type="ARBA" id="ARBA00022801"/>
    </source>
</evidence>
<feature type="domain" description="Nudix hydrolase" evidence="8">
    <location>
        <begin position="55"/>
        <end position="180"/>
    </location>
</feature>
<evidence type="ECO:0000256" key="2">
    <source>
        <dbReference type="ARBA" id="ARBA00001946"/>
    </source>
</evidence>
<evidence type="ECO:0000256" key="4">
    <source>
        <dbReference type="ARBA" id="ARBA00022723"/>
    </source>
</evidence>
<dbReference type="PRINTS" id="PR00502">
    <property type="entry name" value="NUDIXFAMILY"/>
</dbReference>
<comment type="caution">
    <text evidence="9">The sequence shown here is derived from an EMBL/GenBank/DDBJ whole genome shotgun (WGS) entry which is preliminary data.</text>
</comment>
<accession>A0A6G0YD28</accession>
<dbReference type="InterPro" id="IPR042970">
    <property type="entry name" value="NUDT18_NUDIX"/>
</dbReference>
<evidence type="ECO:0000313" key="10">
    <source>
        <dbReference type="Proteomes" id="UP000478052"/>
    </source>
</evidence>
<keyword evidence="10" id="KW-1185">Reference proteome</keyword>
<evidence type="ECO:0000256" key="3">
    <source>
        <dbReference type="ARBA" id="ARBA00005582"/>
    </source>
</evidence>
<evidence type="ECO:0000313" key="9">
    <source>
        <dbReference type="EMBL" id="KAF0753630.1"/>
    </source>
</evidence>
<dbReference type="Pfam" id="PF00293">
    <property type="entry name" value="NUDIX"/>
    <property type="match status" value="1"/>
</dbReference>
<keyword evidence="7" id="KW-0464">Manganese</keyword>
<comment type="cofactor">
    <cofactor evidence="2">
        <name>Mg(2+)</name>
        <dbReference type="ChEBI" id="CHEBI:18420"/>
    </cofactor>
</comment>
<comment type="cofactor">
    <cofactor evidence="1">
        <name>Mn(2+)</name>
        <dbReference type="ChEBI" id="CHEBI:29035"/>
    </cofactor>
</comment>
<organism evidence="9 10">
    <name type="scientific">Aphis craccivora</name>
    <name type="common">Cowpea aphid</name>
    <dbReference type="NCBI Taxonomy" id="307492"/>
    <lineage>
        <taxon>Eukaryota</taxon>
        <taxon>Metazoa</taxon>
        <taxon>Ecdysozoa</taxon>
        <taxon>Arthropoda</taxon>
        <taxon>Hexapoda</taxon>
        <taxon>Insecta</taxon>
        <taxon>Pterygota</taxon>
        <taxon>Neoptera</taxon>
        <taxon>Paraneoptera</taxon>
        <taxon>Hemiptera</taxon>
        <taxon>Sternorrhyncha</taxon>
        <taxon>Aphidomorpha</taxon>
        <taxon>Aphidoidea</taxon>
        <taxon>Aphididae</taxon>
        <taxon>Aphidini</taxon>
        <taxon>Aphis</taxon>
        <taxon>Aphis</taxon>
    </lineage>
</organism>
<dbReference type="PANTHER" id="PTHR22769">
    <property type="entry name" value="MUTT/NUDIX HYDROLASE"/>
    <property type="match status" value="1"/>
</dbReference>